<keyword evidence="1" id="KW-1133">Transmembrane helix</keyword>
<dbReference type="EMBL" id="VOQS01000001">
    <property type="protein sequence ID" value="TXC86142.1"/>
    <property type="molecule type" value="Genomic_DNA"/>
</dbReference>
<accession>A0A5C6VKS7</accession>
<comment type="caution">
    <text evidence="3">The sequence shown here is derived from an EMBL/GenBank/DDBJ whole genome shotgun (WGS) entry which is preliminary data.</text>
</comment>
<dbReference type="EMBL" id="JAZHGA010000018">
    <property type="protein sequence ID" value="MEM5342700.1"/>
    <property type="molecule type" value="Genomic_DNA"/>
</dbReference>
<reference evidence="3" key="2">
    <citation type="submission" date="2019-08" db="EMBL/GenBank/DDBJ databases">
        <authorList>
            <person name="Im W.-T."/>
        </authorList>
    </citation>
    <scope>NUCLEOTIDE SEQUENCE</scope>
    <source>
        <strain evidence="3">NF 2-5-3</strain>
    </source>
</reference>
<organism evidence="3 4">
    <name type="scientific">Paraburkholderia azotifigens</name>
    <dbReference type="NCBI Taxonomy" id="2057004"/>
    <lineage>
        <taxon>Bacteria</taxon>
        <taxon>Pseudomonadati</taxon>
        <taxon>Pseudomonadota</taxon>
        <taxon>Betaproteobacteria</taxon>
        <taxon>Burkholderiales</taxon>
        <taxon>Burkholderiaceae</taxon>
        <taxon>Paraburkholderia</taxon>
    </lineage>
</organism>
<protein>
    <submittedName>
        <fullName evidence="3">Uncharacterized protein</fullName>
    </submittedName>
</protein>
<keyword evidence="1" id="KW-0472">Membrane</keyword>
<proteinExistence type="predicted"/>
<evidence type="ECO:0000313" key="4">
    <source>
        <dbReference type="Proteomes" id="UP000321776"/>
    </source>
</evidence>
<reference evidence="2 5" key="3">
    <citation type="submission" date="2024-01" db="EMBL/GenBank/DDBJ databases">
        <title>The diversity of rhizobia nodulating Mimosa spp. in eleven states of Brazil covering several biomes is determined by host plant, location, and edaphic factors.</title>
        <authorList>
            <person name="Rouws L."/>
            <person name="Barauna A."/>
            <person name="Beukes C."/>
            <person name="De Faria S.M."/>
            <person name="Gross E."/>
            <person name="Dos Reis Junior F.B."/>
            <person name="Simon M."/>
            <person name="Maluk M."/>
            <person name="Odee D.W."/>
            <person name="Kenicer G."/>
            <person name="Young J.P.W."/>
            <person name="Reis V.M."/>
            <person name="Zilli J."/>
            <person name="James E.K."/>
        </authorList>
    </citation>
    <scope>NUCLEOTIDE SEQUENCE [LARGE SCALE GENOMIC DNA]</scope>
    <source>
        <strain evidence="2 5">JPY530</strain>
    </source>
</reference>
<evidence type="ECO:0000256" key="1">
    <source>
        <dbReference type="SAM" id="Phobius"/>
    </source>
</evidence>
<evidence type="ECO:0000313" key="2">
    <source>
        <dbReference type="EMBL" id="MEM5342700.1"/>
    </source>
</evidence>
<dbReference type="RefSeq" id="WP_147232944.1">
    <property type="nucleotide sequence ID" value="NZ_JAZHFZ010000017.1"/>
</dbReference>
<dbReference type="Proteomes" id="UP001481677">
    <property type="component" value="Unassembled WGS sequence"/>
</dbReference>
<sequence length="62" mass="7112">MRSEQYDYNDDQTPLPNPCYDRLCSQSVRENGTRRKHTAAAMLSFGIAWLFGLEALLSDDEN</sequence>
<name>A0A5C6VKS7_9BURK</name>
<dbReference type="Proteomes" id="UP000321776">
    <property type="component" value="Unassembled WGS sequence"/>
</dbReference>
<gene>
    <name evidence="3" type="ORF">FRZ40_00330</name>
    <name evidence="2" type="ORF">V4C56_24160</name>
</gene>
<keyword evidence="5" id="KW-1185">Reference proteome</keyword>
<dbReference type="AlphaFoldDB" id="A0A5C6VKS7"/>
<keyword evidence="1" id="KW-0812">Transmembrane</keyword>
<evidence type="ECO:0000313" key="5">
    <source>
        <dbReference type="Proteomes" id="UP001481677"/>
    </source>
</evidence>
<feature type="transmembrane region" description="Helical" evidence="1">
    <location>
        <begin position="39"/>
        <end position="57"/>
    </location>
</feature>
<reference evidence="3 4" key="1">
    <citation type="journal article" date="2018" name="Int. J. Syst. Evol. Microbiol.">
        <title>Paraburkholderia azotifigens sp. nov., a nitrogen-fixing bacterium isolated from paddy soil.</title>
        <authorList>
            <person name="Choi G.M."/>
            <person name="Im W.T."/>
        </authorList>
    </citation>
    <scope>NUCLEOTIDE SEQUENCE [LARGE SCALE GENOMIC DNA]</scope>
    <source>
        <strain evidence="3 4">NF 2-5-3</strain>
    </source>
</reference>
<evidence type="ECO:0000313" key="3">
    <source>
        <dbReference type="EMBL" id="TXC86142.1"/>
    </source>
</evidence>